<evidence type="ECO:0000313" key="9">
    <source>
        <dbReference type="EMBL" id="GAA1922301.1"/>
    </source>
</evidence>
<proteinExistence type="inferred from homology"/>
<feature type="transmembrane region" description="Helical" evidence="7">
    <location>
        <begin position="140"/>
        <end position="161"/>
    </location>
</feature>
<keyword evidence="4 7" id="KW-0812">Transmembrane</keyword>
<dbReference type="PANTHER" id="PTHR43744:SF3">
    <property type="entry name" value="LACTOSE TRANSPORT SYSTEM PERMEASE PROTEIN LACG"/>
    <property type="match status" value="1"/>
</dbReference>
<keyword evidence="6 7" id="KW-0472">Membrane</keyword>
<reference evidence="9 10" key="1">
    <citation type="journal article" date="2019" name="Int. J. Syst. Evol. Microbiol.">
        <title>The Global Catalogue of Microorganisms (GCM) 10K type strain sequencing project: providing services to taxonomists for standard genome sequencing and annotation.</title>
        <authorList>
            <consortium name="The Broad Institute Genomics Platform"/>
            <consortium name="The Broad Institute Genome Sequencing Center for Infectious Disease"/>
            <person name="Wu L."/>
            <person name="Ma J."/>
        </authorList>
    </citation>
    <scope>NUCLEOTIDE SEQUENCE [LARGE SCALE GENOMIC DNA]</scope>
    <source>
        <strain evidence="9 10">JCM 14900</strain>
    </source>
</reference>
<dbReference type="InterPro" id="IPR035906">
    <property type="entry name" value="MetI-like_sf"/>
</dbReference>
<dbReference type="CDD" id="cd06261">
    <property type="entry name" value="TM_PBP2"/>
    <property type="match status" value="1"/>
</dbReference>
<evidence type="ECO:0000256" key="3">
    <source>
        <dbReference type="ARBA" id="ARBA00022475"/>
    </source>
</evidence>
<dbReference type="EMBL" id="BAAAOF010000002">
    <property type="protein sequence ID" value="GAA1922301.1"/>
    <property type="molecule type" value="Genomic_DNA"/>
</dbReference>
<keyword evidence="5 7" id="KW-1133">Transmembrane helix</keyword>
<dbReference type="Gene3D" id="1.10.3720.10">
    <property type="entry name" value="MetI-like"/>
    <property type="match status" value="1"/>
</dbReference>
<dbReference type="RefSeq" id="WP_248146611.1">
    <property type="nucleotide sequence ID" value="NZ_BAAAOF010000002.1"/>
</dbReference>
<evidence type="ECO:0000256" key="1">
    <source>
        <dbReference type="ARBA" id="ARBA00004651"/>
    </source>
</evidence>
<evidence type="ECO:0000256" key="4">
    <source>
        <dbReference type="ARBA" id="ARBA00022692"/>
    </source>
</evidence>
<evidence type="ECO:0000313" key="10">
    <source>
        <dbReference type="Proteomes" id="UP001501343"/>
    </source>
</evidence>
<protein>
    <submittedName>
        <fullName evidence="9">Carbohydrate ABC transporter permease</fullName>
    </submittedName>
</protein>
<dbReference type="Proteomes" id="UP001501343">
    <property type="component" value="Unassembled WGS sequence"/>
</dbReference>
<evidence type="ECO:0000256" key="7">
    <source>
        <dbReference type="RuleBase" id="RU363032"/>
    </source>
</evidence>
<gene>
    <name evidence="9" type="ORF">GCM10009775_13500</name>
</gene>
<dbReference type="SUPFAM" id="SSF161098">
    <property type="entry name" value="MetI-like"/>
    <property type="match status" value="1"/>
</dbReference>
<feature type="transmembrane region" description="Helical" evidence="7">
    <location>
        <begin position="173"/>
        <end position="190"/>
    </location>
</feature>
<feature type="domain" description="ABC transmembrane type-1" evidence="8">
    <location>
        <begin position="105"/>
        <end position="295"/>
    </location>
</feature>
<dbReference type="Pfam" id="PF00528">
    <property type="entry name" value="BPD_transp_1"/>
    <property type="match status" value="1"/>
</dbReference>
<keyword evidence="10" id="KW-1185">Reference proteome</keyword>
<organism evidence="9 10">
    <name type="scientific">Microbacterium aoyamense</name>
    <dbReference type="NCBI Taxonomy" id="344166"/>
    <lineage>
        <taxon>Bacteria</taxon>
        <taxon>Bacillati</taxon>
        <taxon>Actinomycetota</taxon>
        <taxon>Actinomycetes</taxon>
        <taxon>Micrococcales</taxon>
        <taxon>Microbacteriaceae</taxon>
        <taxon>Microbacterium</taxon>
    </lineage>
</organism>
<feature type="transmembrane region" description="Helical" evidence="7">
    <location>
        <begin position="224"/>
        <end position="243"/>
    </location>
</feature>
<feature type="transmembrane region" description="Helical" evidence="7">
    <location>
        <begin position="109"/>
        <end position="128"/>
    </location>
</feature>
<keyword evidence="2 7" id="KW-0813">Transport</keyword>
<feature type="transmembrane region" description="Helical" evidence="7">
    <location>
        <begin position="23"/>
        <end position="49"/>
    </location>
</feature>
<dbReference type="InterPro" id="IPR000515">
    <property type="entry name" value="MetI-like"/>
</dbReference>
<comment type="subcellular location">
    <subcellularLocation>
        <location evidence="1 7">Cell membrane</location>
        <topology evidence="1 7">Multi-pass membrane protein</topology>
    </subcellularLocation>
</comment>
<evidence type="ECO:0000259" key="8">
    <source>
        <dbReference type="PROSITE" id="PS50928"/>
    </source>
</evidence>
<sequence length="310" mass="33878">MGSGIVTYTGTTRRRLPSTVKPFYKAVGFWITASLLLVLFLAPFLWIVASSFKGQFNIFADSSPLSWRTFFPVDGTWENYILAFSTECTGAVTTSSCGNNVGVALMNSAIVAICQVVLTIVLAVPAAYALTRLRFRGQNLIFGLVLVTFMIPGEAITLPLFQIAQFLGLQDTYAGVFLPWVASPFALFLLRQAFYEIPRELDEAARMDGAGHFRIMVQMIVPNVKPALASVALMTFMFAWNSYMWPLVIISSPDKVMVQVATALNAIPGALPSWGPTFAGAVVASIPVIVLFLFLQRYFVRGVVMSGLKG</sequence>
<evidence type="ECO:0000256" key="5">
    <source>
        <dbReference type="ARBA" id="ARBA00022989"/>
    </source>
</evidence>
<name>A0ABN2PL60_9MICO</name>
<keyword evidence="3" id="KW-1003">Cell membrane</keyword>
<dbReference type="PANTHER" id="PTHR43744">
    <property type="entry name" value="ABC TRANSPORTER PERMEASE PROTEIN MG189-RELATED-RELATED"/>
    <property type="match status" value="1"/>
</dbReference>
<evidence type="ECO:0000256" key="6">
    <source>
        <dbReference type="ARBA" id="ARBA00023136"/>
    </source>
</evidence>
<comment type="similarity">
    <text evidence="7">Belongs to the binding-protein-dependent transport system permease family.</text>
</comment>
<accession>A0ABN2PL60</accession>
<dbReference type="PROSITE" id="PS50928">
    <property type="entry name" value="ABC_TM1"/>
    <property type="match status" value="1"/>
</dbReference>
<feature type="transmembrane region" description="Helical" evidence="7">
    <location>
        <begin position="278"/>
        <end position="300"/>
    </location>
</feature>
<comment type="caution">
    <text evidence="9">The sequence shown here is derived from an EMBL/GenBank/DDBJ whole genome shotgun (WGS) entry which is preliminary data.</text>
</comment>
<evidence type="ECO:0000256" key="2">
    <source>
        <dbReference type="ARBA" id="ARBA00022448"/>
    </source>
</evidence>